<keyword evidence="6" id="KW-1185">Reference proteome</keyword>
<dbReference type="Pfam" id="PF00881">
    <property type="entry name" value="Nitroreductase"/>
    <property type="match status" value="1"/>
</dbReference>
<evidence type="ECO:0000313" key="5">
    <source>
        <dbReference type="EMBL" id="GAA4283643.1"/>
    </source>
</evidence>
<feature type="domain" description="Nitroreductase" evidence="4">
    <location>
        <begin position="45"/>
        <end position="234"/>
    </location>
</feature>
<dbReference type="EMBL" id="BAABAZ010000004">
    <property type="protein sequence ID" value="GAA4283643.1"/>
    <property type="molecule type" value="Genomic_DNA"/>
</dbReference>
<reference evidence="6" key="1">
    <citation type="journal article" date="2019" name="Int. J. Syst. Evol. Microbiol.">
        <title>The Global Catalogue of Microorganisms (GCM) 10K type strain sequencing project: providing services to taxonomists for standard genome sequencing and annotation.</title>
        <authorList>
            <consortium name="The Broad Institute Genomics Platform"/>
            <consortium name="The Broad Institute Genome Sequencing Center for Infectious Disease"/>
            <person name="Wu L."/>
            <person name="Ma J."/>
        </authorList>
    </citation>
    <scope>NUCLEOTIDE SEQUENCE [LARGE SCALE GENOMIC DNA]</scope>
    <source>
        <strain evidence="6">JCM 17458</strain>
    </source>
</reference>
<dbReference type="SUPFAM" id="SSF55469">
    <property type="entry name" value="FMN-dependent nitroreductase-like"/>
    <property type="match status" value="1"/>
</dbReference>
<dbReference type="PANTHER" id="PTHR43673">
    <property type="entry name" value="NAD(P)H NITROREDUCTASE YDGI-RELATED"/>
    <property type="match status" value="1"/>
</dbReference>
<proteinExistence type="inferred from homology"/>
<feature type="region of interest" description="Disordered" evidence="3">
    <location>
        <begin position="1"/>
        <end position="35"/>
    </location>
</feature>
<keyword evidence="2" id="KW-0560">Oxidoreductase</keyword>
<evidence type="ECO:0000256" key="3">
    <source>
        <dbReference type="SAM" id="MobiDB-lite"/>
    </source>
</evidence>
<feature type="compositionally biased region" description="Basic and acidic residues" evidence="3">
    <location>
        <begin position="1"/>
        <end position="16"/>
    </location>
</feature>
<protein>
    <submittedName>
        <fullName evidence="5">Nitroreductase</fullName>
    </submittedName>
</protein>
<dbReference type="InterPro" id="IPR000415">
    <property type="entry name" value="Nitroreductase-like"/>
</dbReference>
<accession>A0ABP8EI91</accession>
<organism evidence="5 6">
    <name type="scientific">Brevibacterium daeguense</name>
    <dbReference type="NCBI Taxonomy" id="909936"/>
    <lineage>
        <taxon>Bacteria</taxon>
        <taxon>Bacillati</taxon>
        <taxon>Actinomycetota</taxon>
        <taxon>Actinomycetes</taxon>
        <taxon>Micrococcales</taxon>
        <taxon>Brevibacteriaceae</taxon>
        <taxon>Brevibacterium</taxon>
    </lineage>
</organism>
<evidence type="ECO:0000313" key="6">
    <source>
        <dbReference type="Proteomes" id="UP001501586"/>
    </source>
</evidence>
<gene>
    <name evidence="5" type="ORF">GCM10022261_11740</name>
</gene>
<comment type="caution">
    <text evidence="5">The sequence shown here is derived from an EMBL/GenBank/DDBJ whole genome shotgun (WGS) entry which is preliminary data.</text>
</comment>
<sequence length="278" mass="30187">MDKDVEHTELRVEHTELGTAAQPTAHTSAPAADGSIAPSYDEVVLGRRSIRGFTDEPVSRPVLEEIIELAMRSPSSLNSQPWNFYVITGEPLERIRQGNVERNLAGVPESREFRGGDKYQGVHRDRQVGIAKQLFAAMGIAREDKPARHDWVVRGFRQFDAPAIIIVTYDRELHGGDVPVFDCGAVATALVNAAWSRGLGCVINSQGIMQSPVVREHAGVAEDQVIMISIAIGHPDSSFPANSVVSRRKPVSEATVFVGFEDEQHLEGATASALGTAQ</sequence>
<name>A0ABP8EI91_9MICO</name>
<dbReference type="Proteomes" id="UP001501586">
    <property type="component" value="Unassembled WGS sequence"/>
</dbReference>
<dbReference type="PANTHER" id="PTHR43673:SF10">
    <property type="entry name" value="NADH DEHYDROGENASE_NAD(P)H NITROREDUCTASE XCC3605-RELATED"/>
    <property type="match status" value="1"/>
</dbReference>
<comment type="similarity">
    <text evidence="1">Belongs to the nitroreductase family.</text>
</comment>
<evidence type="ECO:0000256" key="1">
    <source>
        <dbReference type="ARBA" id="ARBA00007118"/>
    </source>
</evidence>
<evidence type="ECO:0000256" key="2">
    <source>
        <dbReference type="ARBA" id="ARBA00023002"/>
    </source>
</evidence>
<dbReference type="RefSeq" id="WP_236863723.1">
    <property type="nucleotide sequence ID" value="NZ_BAABAZ010000004.1"/>
</dbReference>
<dbReference type="CDD" id="cd02136">
    <property type="entry name" value="PnbA_NfnB-like"/>
    <property type="match status" value="1"/>
</dbReference>
<dbReference type="InterPro" id="IPR029479">
    <property type="entry name" value="Nitroreductase"/>
</dbReference>
<dbReference type="Gene3D" id="3.40.109.10">
    <property type="entry name" value="NADH Oxidase"/>
    <property type="match status" value="1"/>
</dbReference>
<evidence type="ECO:0000259" key="4">
    <source>
        <dbReference type="Pfam" id="PF00881"/>
    </source>
</evidence>